<name>A0AAJ1U1V4_9ACTN</name>
<evidence type="ECO:0000313" key="2">
    <source>
        <dbReference type="EMBL" id="MDQ1105839.1"/>
    </source>
</evidence>
<organism evidence="2 3">
    <name type="scientific">Nocardioides zeae</name>
    <dbReference type="NCBI Taxonomy" id="1457234"/>
    <lineage>
        <taxon>Bacteria</taxon>
        <taxon>Bacillati</taxon>
        <taxon>Actinomycetota</taxon>
        <taxon>Actinomycetes</taxon>
        <taxon>Propionibacteriales</taxon>
        <taxon>Nocardioidaceae</taxon>
        <taxon>Nocardioides</taxon>
    </lineage>
</organism>
<accession>A0AAJ1U1V4</accession>
<proteinExistence type="predicted"/>
<dbReference type="AlphaFoldDB" id="A0AAJ1U1V4"/>
<dbReference type="RefSeq" id="WP_307202446.1">
    <property type="nucleotide sequence ID" value="NZ_JAUTAN010000001.1"/>
</dbReference>
<sequence length="490" mass="51313">MSMKSVGPDISAGLVLSPGVAAGDGVERGQPPGEGLGAGDGALVAGAVDDLGAHPDRVDARASVGLLADDLEAQAGRVLELLPPRREVDHRDAVEAVRRDDVVAGRQDAAVDDEHDVRGGRALVRTEAGPLGEVGRQQRAEVVDGRAHHPHGADGVGLLRALRVGEPLEPVPVLQVGLGAQHRDDDLLGAVEGDRARDHGPREGACLLLRAADLDAVEGAQVDRGRQSRLHAVHHEQPVQGRRGGGVDLVDGRALRRHQLDGQRLRADPPAHLEEVGVAGRALPQPGAVLGHGGQGVGGGVVPGERLALPVGRVAGRLADAGQVAQVLRARPRHLLVPLLALAVDLHRHEAERREEEHARREHRAAAGRAALAGERRDDDDRADAAQHRDGVHEHAAGTLVLLDLGRRLQHDLPGRHLGCVDAVAAAQRGAHTAPLVGPVGPLTVRARAGRTGAFVPRRTPWRNPRRAPCGDGGGNPSRSGRVVRPRAGN</sequence>
<feature type="compositionally biased region" description="Basic and acidic residues" evidence="1">
    <location>
        <begin position="374"/>
        <end position="392"/>
    </location>
</feature>
<feature type="region of interest" description="Disordered" evidence="1">
    <location>
        <begin position="458"/>
        <end position="490"/>
    </location>
</feature>
<protein>
    <submittedName>
        <fullName evidence="2">Uncharacterized protein</fullName>
    </submittedName>
</protein>
<dbReference type="Proteomes" id="UP001239215">
    <property type="component" value="Unassembled WGS sequence"/>
</dbReference>
<feature type="region of interest" description="Disordered" evidence="1">
    <location>
        <begin position="353"/>
        <end position="392"/>
    </location>
</feature>
<evidence type="ECO:0000313" key="3">
    <source>
        <dbReference type="Proteomes" id="UP001239215"/>
    </source>
</evidence>
<dbReference type="EMBL" id="JAUTAN010000001">
    <property type="protein sequence ID" value="MDQ1105839.1"/>
    <property type="molecule type" value="Genomic_DNA"/>
</dbReference>
<evidence type="ECO:0000256" key="1">
    <source>
        <dbReference type="SAM" id="MobiDB-lite"/>
    </source>
</evidence>
<comment type="caution">
    <text evidence="2">The sequence shown here is derived from an EMBL/GenBank/DDBJ whole genome shotgun (WGS) entry which is preliminary data.</text>
</comment>
<reference evidence="2" key="1">
    <citation type="submission" date="2023-07" db="EMBL/GenBank/DDBJ databases">
        <title>Functional and genomic diversity of the sorghum phyllosphere microbiome.</title>
        <authorList>
            <person name="Shade A."/>
        </authorList>
    </citation>
    <scope>NUCLEOTIDE SEQUENCE</scope>
    <source>
        <strain evidence="2">SORGH_AS_1067</strain>
    </source>
</reference>
<gene>
    <name evidence="2" type="ORF">QE405_003123</name>
</gene>